<dbReference type="Pfam" id="PF00216">
    <property type="entry name" value="Bac_DNA_binding"/>
    <property type="match status" value="1"/>
</dbReference>
<dbReference type="PANTHER" id="PTHR33175">
    <property type="entry name" value="DNA-BINDING PROTEIN HU"/>
    <property type="match status" value="1"/>
</dbReference>
<keyword evidence="6" id="KW-1185">Reference proteome</keyword>
<dbReference type="InterPro" id="IPR000119">
    <property type="entry name" value="Hist_DNA-bd"/>
</dbReference>
<sequence length="94" mass="9941">MTNKKVTYVAVGEAVAAKMGLPKSKGAELGRTFVEEVASLLQKGTGVELTGLATMSVEMSKARIGRNPKTGAELKIPAKKRVKVAVSQKLKKSL</sequence>
<dbReference type="GO" id="GO:0005829">
    <property type="term" value="C:cytosol"/>
    <property type="evidence" value="ECO:0007669"/>
    <property type="project" value="TreeGrafter"/>
</dbReference>
<dbReference type="InterPro" id="IPR010992">
    <property type="entry name" value="IHF-like_DNA-bd_dom_sf"/>
</dbReference>
<dbReference type="GO" id="GO:0030261">
    <property type="term" value="P:chromosome condensation"/>
    <property type="evidence" value="ECO:0007669"/>
    <property type="project" value="UniProtKB-KW"/>
</dbReference>
<dbReference type="OrthoDB" id="9799835at2"/>
<dbReference type="Proteomes" id="UP000240042">
    <property type="component" value="Unassembled WGS sequence"/>
</dbReference>
<evidence type="ECO:0000256" key="3">
    <source>
        <dbReference type="ARBA" id="ARBA00023125"/>
    </source>
</evidence>
<dbReference type="GO" id="GO:0003677">
    <property type="term" value="F:DNA binding"/>
    <property type="evidence" value="ECO:0007669"/>
    <property type="project" value="UniProtKB-KW"/>
</dbReference>
<evidence type="ECO:0000313" key="6">
    <source>
        <dbReference type="Proteomes" id="UP000240042"/>
    </source>
</evidence>
<gene>
    <name evidence="5" type="ORF">SAMN02745150_00527</name>
</gene>
<dbReference type="EMBL" id="FOKY01000002">
    <property type="protein sequence ID" value="SFB74175.1"/>
    <property type="molecule type" value="Genomic_DNA"/>
</dbReference>
<protein>
    <submittedName>
        <fullName evidence="5">Integration host factor subunit alpha</fullName>
    </submittedName>
</protein>
<name>A0A1I1DGV6_BREAD</name>
<proteinExistence type="inferred from homology"/>
<dbReference type="Gene3D" id="4.10.520.10">
    <property type="entry name" value="IHF-like DNA-binding proteins"/>
    <property type="match status" value="1"/>
</dbReference>
<reference evidence="6" key="1">
    <citation type="submission" date="2016-10" db="EMBL/GenBank/DDBJ databases">
        <authorList>
            <person name="Varghese N."/>
            <person name="Submissions S."/>
        </authorList>
    </citation>
    <scope>NUCLEOTIDE SEQUENCE [LARGE SCALE GENOMIC DNA]</scope>
    <source>
        <strain evidence="6">ATCC 43811</strain>
    </source>
</reference>
<dbReference type="STRING" id="34097.SAMN02745150_00527"/>
<dbReference type="PANTHER" id="PTHR33175:SF3">
    <property type="entry name" value="DNA-BINDING PROTEIN HU-BETA"/>
    <property type="match status" value="1"/>
</dbReference>
<comment type="similarity">
    <text evidence="1 4">Belongs to the bacterial histone-like protein family.</text>
</comment>
<evidence type="ECO:0000256" key="1">
    <source>
        <dbReference type="ARBA" id="ARBA00010529"/>
    </source>
</evidence>
<keyword evidence="2" id="KW-0226">DNA condensation</keyword>
<organism evidence="5 6">
    <name type="scientific">Brevinema andersonii</name>
    <dbReference type="NCBI Taxonomy" id="34097"/>
    <lineage>
        <taxon>Bacteria</taxon>
        <taxon>Pseudomonadati</taxon>
        <taxon>Spirochaetota</taxon>
        <taxon>Spirochaetia</taxon>
        <taxon>Brevinematales</taxon>
        <taxon>Brevinemataceae</taxon>
        <taxon>Brevinema</taxon>
    </lineage>
</organism>
<evidence type="ECO:0000256" key="2">
    <source>
        <dbReference type="ARBA" id="ARBA00023067"/>
    </source>
</evidence>
<keyword evidence="3" id="KW-0238">DNA-binding</keyword>
<evidence type="ECO:0000313" key="5">
    <source>
        <dbReference type="EMBL" id="SFB74175.1"/>
    </source>
</evidence>
<dbReference type="SUPFAM" id="SSF47729">
    <property type="entry name" value="IHF-like DNA-binding proteins"/>
    <property type="match status" value="1"/>
</dbReference>
<dbReference type="SMART" id="SM00411">
    <property type="entry name" value="BHL"/>
    <property type="match status" value="1"/>
</dbReference>
<accession>A0A1I1DGV6</accession>
<dbReference type="AlphaFoldDB" id="A0A1I1DGV6"/>
<dbReference type="RefSeq" id="WP_092318320.1">
    <property type="nucleotide sequence ID" value="NZ_FOKY01000002.1"/>
</dbReference>
<evidence type="ECO:0000256" key="4">
    <source>
        <dbReference type="RuleBase" id="RU003939"/>
    </source>
</evidence>
<dbReference type="GO" id="GO:0030527">
    <property type="term" value="F:structural constituent of chromatin"/>
    <property type="evidence" value="ECO:0007669"/>
    <property type="project" value="InterPro"/>
</dbReference>